<evidence type="ECO:0000256" key="4">
    <source>
        <dbReference type="RuleBase" id="RU003744"/>
    </source>
</evidence>
<dbReference type="SUPFAM" id="SSF53850">
    <property type="entry name" value="Periplasmic binding protein-like II"/>
    <property type="match status" value="1"/>
</dbReference>
<dbReference type="RefSeq" id="WP_170017212.1">
    <property type="nucleotide sequence ID" value="NZ_CP012545.1"/>
</dbReference>
<dbReference type="EMBL" id="LIWG01000015">
    <property type="protein sequence ID" value="MBE3608836.1"/>
    <property type="molecule type" value="Genomic_DNA"/>
</dbReference>
<dbReference type="InterPro" id="IPR018313">
    <property type="entry name" value="SBP_3_CS"/>
</dbReference>
<sequence>MKIVFKILVTSMLLCIFANAKTLKDGSLTVATEGTYSPFSYYNEKHKLVGYDVDIARAIADELGLKINFVTAPWDAILAAFDAGKADTVLNQVSITDERKKKYDYTEPYTVAYAALVVRADNEEIKGFDDLKGKKSAHSATSNWAKMASRYGAQIVTVDGFSKGVELVITKRADATINDNVTYFDYMKQRPKAPLKIIANSSEPIYTAAIVKKDNTELLNQMDEALKSLRKKGVLKEISIRYFGEDVSE</sequence>
<dbReference type="AlphaFoldDB" id="A0AAW3ZWW2"/>
<keyword evidence="3 5" id="KW-0732">Signal</keyword>
<dbReference type="GO" id="GO:0030313">
    <property type="term" value="C:cell envelope"/>
    <property type="evidence" value="ECO:0007669"/>
    <property type="project" value="UniProtKB-SubCell"/>
</dbReference>
<gene>
    <name evidence="7" type="ORF">CCAL9337_08900</name>
</gene>
<dbReference type="SMART" id="SM00062">
    <property type="entry name" value="PBPb"/>
    <property type="match status" value="1"/>
</dbReference>
<organism evidence="7 8">
    <name type="scientific">Campylobacter californiensis</name>
    <dbReference type="NCBI Taxonomy" id="1032243"/>
    <lineage>
        <taxon>Bacteria</taxon>
        <taxon>Pseudomonadati</taxon>
        <taxon>Campylobacterota</taxon>
        <taxon>Epsilonproteobacteria</taxon>
        <taxon>Campylobacterales</taxon>
        <taxon>Campylobacteraceae</taxon>
        <taxon>Campylobacter</taxon>
    </lineage>
</organism>
<proteinExistence type="inferred from homology"/>
<name>A0AAW3ZWW2_9BACT</name>
<accession>A0AAW3ZWW2</accession>
<dbReference type="Proteomes" id="UP000650616">
    <property type="component" value="Unassembled WGS sequence"/>
</dbReference>
<feature type="domain" description="Solute-binding protein family 3/N-terminal" evidence="6">
    <location>
        <begin position="27"/>
        <end position="246"/>
    </location>
</feature>
<evidence type="ECO:0000313" key="7">
    <source>
        <dbReference type="EMBL" id="MBE3608836.1"/>
    </source>
</evidence>
<feature type="chain" id="PRO_5043643932" evidence="5">
    <location>
        <begin position="21"/>
        <end position="249"/>
    </location>
</feature>
<keyword evidence="8" id="KW-1185">Reference proteome</keyword>
<dbReference type="CDD" id="cd13711">
    <property type="entry name" value="PBP2_Ngo0372_TcyA"/>
    <property type="match status" value="1"/>
</dbReference>
<dbReference type="PROSITE" id="PS01039">
    <property type="entry name" value="SBP_BACTERIAL_3"/>
    <property type="match status" value="1"/>
</dbReference>
<dbReference type="PANTHER" id="PTHR35936">
    <property type="entry name" value="MEMBRANE-BOUND LYTIC MUREIN TRANSGLYCOSYLASE F"/>
    <property type="match status" value="1"/>
</dbReference>
<feature type="signal peptide" evidence="5">
    <location>
        <begin position="1"/>
        <end position="20"/>
    </location>
</feature>
<dbReference type="Pfam" id="PF00497">
    <property type="entry name" value="SBP_bac_3"/>
    <property type="match status" value="1"/>
</dbReference>
<evidence type="ECO:0000256" key="2">
    <source>
        <dbReference type="ARBA" id="ARBA00010333"/>
    </source>
</evidence>
<evidence type="ECO:0000256" key="3">
    <source>
        <dbReference type="ARBA" id="ARBA00022729"/>
    </source>
</evidence>
<protein>
    <submittedName>
        <fullName evidence="7">Amino acid ABC transporter substrate-binding protein</fullName>
    </submittedName>
</protein>
<evidence type="ECO:0000256" key="1">
    <source>
        <dbReference type="ARBA" id="ARBA00004196"/>
    </source>
</evidence>
<comment type="similarity">
    <text evidence="2 4">Belongs to the bacterial solute-binding protein 3 family.</text>
</comment>
<evidence type="ECO:0000259" key="6">
    <source>
        <dbReference type="SMART" id="SM00062"/>
    </source>
</evidence>
<dbReference type="InterPro" id="IPR001638">
    <property type="entry name" value="Solute-binding_3/MltF_N"/>
</dbReference>
<dbReference type="Gene3D" id="3.40.190.10">
    <property type="entry name" value="Periplasmic binding protein-like II"/>
    <property type="match status" value="2"/>
</dbReference>
<evidence type="ECO:0000313" key="8">
    <source>
        <dbReference type="Proteomes" id="UP000650616"/>
    </source>
</evidence>
<evidence type="ECO:0000256" key="5">
    <source>
        <dbReference type="SAM" id="SignalP"/>
    </source>
</evidence>
<comment type="caution">
    <text evidence="7">The sequence shown here is derived from an EMBL/GenBank/DDBJ whole genome shotgun (WGS) entry which is preliminary data.</text>
</comment>
<reference evidence="7 8" key="1">
    <citation type="submission" date="2015-08" db="EMBL/GenBank/DDBJ databases">
        <title>Comparative genomics of the Campylobacter concisus group.</title>
        <authorList>
            <person name="Yee E."/>
            <person name="Chapman M.H."/>
            <person name="Huynh S."/>
            <person name="Bono J.L."/>
            <person name="On S.L."/>
            <person name="St Leger J."/>
            <person name="Foster G."/>
            <person name="Parker C.T."/>
            <person name="Miller W.G."/>
        </authorList>
    </citation>
    <scope>NUCLEOTIDE SEQUENCE [LARGE SCALE GENOMIC DNA]</scope>
    <source>
        <strain evidence="7 8">RM9337</strain>
    </source>
</reference>
<comment type="subcellular location">
    <subcellularLocation>
        <location evidence="1">Cell envelope</location>
    </subcellularLocation>
</comment>
<dbReference type="PANTHER" id="PTHR35936:SF34">
    <property type="entry name" value="ABC TRANSPORTER EXTRACELLULAR-BINDING PROTEIN YCKB-RELATED"/>
    <property type="match status" value="1"/>
</dbReference>